<feature type="transmembrane region" description="Helical" evidence="1">
    <location>
        <begin position="328"/>
        <end position="349"/>
    </location>
</feature>
<dbReference type="Proteomes" id="UP000185612">
    <property type="component" value="Unassembled WGS sequence"/>
</dbReference>
<feature type="transmembrane region" description="Helical" evidence="1">
    <location>
        <begin position="229"/>
        <end position="250"/>
    </location>
</feature>
<keyword evidence="1" id="KW-0472">Membrane</keyword>
<feature type="transmembrane region" description="Helical" evidence="1">
    <location>
        <begin position="198"/>
        <end position="217"/>
    </location>
</feature>
<keyword evidence="1" id="KW-0812">Transmembrane</keyword>
<comment type="caution">
    <text evidence="2">The sequence shown here is derived from an EMBL/GenBank/DDBJ whole genome shotgun (WGS) entry which is preliminary data.</text>
</comment>
<evidence type="ECO:0008006" key="4">
    <source>
        <dbReference type="Google" id="ProtNLM"/>
    </source>
</evidence>
<dbReference type="AlphaFoldDB" id="A0A1Q5PT13"/>
<dbReference type="InParanoid" id="A0A1Q5PT13"/>
<sequence>MGPLVSCWKWGARLALPLFVVALIFVPKFARAALPGIRMVIALAVFTALCRPRTISWRAVSLMLSGGVLCALGIALFSQATADLLELSVSADGPSTALAAFFEESGKLVPLLVVAVVAPGRARRFAVTDWALLGFASGAGFVLAEEGVRSLGLSPFGDLARDLAGLGYLSSFPNPFTEGSFVTLNPGWDSNYTVGHQVHTMLIAIGIGLAITWWRASQARSAGVRRWQRGIAAILPLLFWFSAVVTHFGWNASVPDISWQDHDIAGIPWFFGVVYKVGQLGNAELPLAMLTLLVAQLVDARRRQLADPLGVPPPYLHGPRATKPRPGWGWMMAFLDSVWAWLCFTWWDLRLTWQGYGRSDSRWLGRVLEGRRVSYQLRGVRADAINALLATPEPQGRQHFRHRALVFGVPALLVSVALGAWMAASIGESFQSNSLRYFAGILDKLGYFWDGLGAPGQILLTALLVTFLMAGGWSFAFAMGAAGIFTWFADHGHGLAALLRDPRTALNNYARTVTPGQFLWDVADFAMTFVPGSLLGGGLVRTADDIALSRRLWQNVEQLNSPKHWFDQHAASDAAVKAVQAELAAKIPPGYNIRSFYQANLDKTLPSLYESGVDAATIQDLTTLSNMRAHYYARRQRSAELLGELGGEQVLRHEGYQMAPAFKANPNLKTGPGKYSVDGLAVSQDGSRIMIPEFKGAGSKVDKTPRQLLYEPPAAQGTVPYVRDRMARDDRVAEFFAEHPDLWEGVKSGRVQLEKEVISTREPGNVVRSLYQGFSLTPEIIKHIDDKIAKLL</sequence>
<evidence type="ECO:0000313" key="2">
    <source>
        <dbReference type="EMBL" id="OKL50731.1"/>
    </source>
</evidence>
<evidence type="ECO:0000313" key="3">
    <source>
        <dbReference type="Proteomes" id="UP000185612"/>
    </source>
</evidence>
<feature type="transmembrane region" description="Helical" evidence="1">
    <location>
        <begin position="458"/>
        <end position="488"/>
    </location>
</feature>
<feature type="transmembrane region" description="Helical" evidence="1">
    <location>
        <begin position="57"/>
        <end position="77"/>
    </location>
</feature>
<name>A0A1Q5PT13_9ACTO</name>
<feature type="transmembrane region" description="Helical" evidence="1">
    <location>
        <begin position="404"/>
        <end position="424"/>
    </location>
</feature>
<evidence type="ECO:0000256" key="1">
    <source>
        <dbReference type="SAM" id="Phobius"/>
    </source>
</evidence>
<organism evidence="2 3">
    <name type="scientific">Buchananella hordeovulneris</name>
    <dbReference type="NCBI Taxonomy" id="52770"/>
    <lineage>
        <taxon>Bacteria</taxon>
        <taxon>Bacillati</taxon>
        <taxon>Actinomycetota</taxon>
        <taxon>Actinomycetes</taxon>
        <taxon>Actinomycetales</taxon>
        <taxon>Actinomycetaceae</taxon>
        <taxon>Buchananella</taxon>
    </lineage>
</organism>
<keyword evidence="1" id="KW-1133">Transmembrane helix</keyword>
<dbReference type="EMBL" id="MQVS01000018">
    <property type="protein sequence ID" value="OKL50731.1"/>
    <property type="molecule type" value="Genomic_DNA"/>
</dbReference>
<reference evidence="3" key="1">
    <citation type="submission" date="2016-12" db="EMBL/GenBank/DDBJ databases">
        <authorList>
            <person name="Meng X."/>
        </authorList>
    </citation>
    <scope>NUCLEOTIDE SEQUENCE [LARGE SCALE GENOMIC DNA]</scope>
    <source>
        <strain evidence="3">DSM 20732</strain>
    </source>
</reference>
<protein>
    <recommendedName>
        <fullName evidence="4">Protease PrsW</fullName>
    </recommendedName>
</protein>
<accession>A0A1Q5PT13</accession>
<gene>
    <name evidence="2" type="ORF">BSZ40_11005</name>
</gene>
<feature type="transmembrane region" description="Helical" evidence="1">
    <location>
        <begin position="7"/>
        <end position="26"/>
    </location>
</feature>
<proteinExistence type="predicted"/>
<keyword evidence="3" id="KW-1185">Reference proteome</keyword>